<evidence type="ECO:0000313" key="4">
    <source>
        <dbReference type="Proteomes" id="UP000566819"/>
    </source>
</evidence>
<dbReference type="AlphaFoldDB" id="A0A8H4RJ26"/>
<feature type="domain" description="Peptidase C14 caspase" evidence="2">
    <location>
        <begin position="137"/>
        <end position="257"/>
    </location>
</feature>
<dbReference type="OrthoDB" id="4760831at2759"/>
<dbReference type="InterPro" id="IPR011600">
    <property type="entry name" value="Pept_C14_caspase"/>
</dbReference>
<gene>
    <name evidence="3" type="ORF">G7Y89_g7179</name>
</gene>
<organism evidence="3 4">
    <name type="scientific">Cudoniella acicularis</name>
    <dbReference type="NCBI Taxonomy" id="354080"/>
    <lineage>
        <taxon>Eukaryota</taxon>
        <taxon>Fungi</taxon>
        <taxon>Dikarya</taxon>
        <taxon>Ascomycota</taxon>
        <taxon>Pezizomycotina</taxon>
        <taxon>Leotiomycetes</taxon>
        <taxon>Helotiales</taxon>
        <taxon>Tricladiaceae</taxon>
        <taxon>Cudoniella</taxon>
    </lineage>
</organism>
<dbReference type="Gene3D" id="3.40.50.1460">
    <property type="match status" value="1"/>
</dbReference>
<evidence type="ECO:0000313" key="3">
    <source>
        <dbReference type="EMBL" id="KAF4630950.1"/>
    </source>
</evidence>
<keyword evidence="4" id="KW-1185">Reference proteome</keyword>
<protein>
    <recommendedName>
        <fullName evidence="2">Peptidase C14 caspase domain-containing protein</fullName>
    </recommendedName>
</protein>
<dbReference type="EMBL" id="JAAMPI010000493">
    <property type="protein sequence ID" value="KAF4630950.1"/>
    <property type="molecule type" value="Genomic_DNA"/>
</dbReference>
<accession>A0A8H4RJ26</accession>
<reference evidence="3 4" key="1">
    <citation type="submission" date="2020-03" db="EMBL/GenBank/DDBJ databases">
        <title>Draft Genome Sequence of Cudoniella acicularis.</title>
        <authorList>
            <person name="Buettner E."/>
            <person name="Kellner H."/>
        </authorList>
    </citation>
    <scope>NUCLEOTIDE SEQUENCE [LARGE SCALE GENOMIC DNA]</scope>
    <source>
        <strain evidence="3 4">DSM 108380</strain>
    </source>
</reference>
<feature type="compositionally biased region" description="Basic and acidic residues" evidence="1">
    <location>
        <begin position="468"/>
        <end position="477"/>
    </location>
</feature>
<dbReference type="GO" id="GO:0004197">
    <property type="term" value="F:cysteine-type endopeptidase activity"/>
    <property type="evidence" value="ECO:0007669"/>
    <property type="project" value="InterPro"/>
</dbReference>
<evidence type="ECO:0000259" key="2">
    <source>
        <dbReference type="Pfam" id="PF00656"/>
    </source>
</evidence>
<dbReference type="GO" id="GO:0006508">
    <property type="term" value="P:proteolysis"/>
    <property type="evidence" value="ECO:0007669"/>
    <property type="project" value="InterPro"/>
</dbReference>
<feature type="region of interest" description="Disordered" evidence="1">
    <location>
        <begin position="447"/>
        <end position="489"/>
    </location>
</feature>
<proteinExistence type="predicted"/>
<name>A0A8H4RJ26_9HELO</name>
<dbReference type="Pfam" id="PF00656">
    <property type="entry name" value="Peptidase_C14"/>
    <property type="match status" value="1"/>
</dbReference>
<evidence type="ECO:0000256" key="1">
    <source>
        <dbReference type="SAM" id="MobiDB-lite"/>
    </source>
</evidence>
<comment type="caution">
    <text evidence="3">The sequence shown here is derived from an EMBL/GenBank/DDBJ whole genome shotgun (WGS) entry which is preliminary data.</text>
</comment>
<sequence>MTTRVTQSGALMFPEYDGLDGAKSLANSQTNGRPALPHKIIERENGSKERVACVQEIVPPDESLISPPVGQFSPQEKQIPPSPEPQILLGVQTASRNSDFQEVWEGIMEGVGTTEMPHKQTAVLMISWEDGLDDLDTAAEVNDLSDVFTEKFRYTVVKERLTAEKLPAHQLSKHLANFIFEYDSESTLLIIYYAGHGTPGKPGELHFTSSSIPLNKRSARNSIPWHSTEHQLQGVTGDVLLIFDCCYAGNLAYYLDKQRGYWPTKSFEFLAACKQDKQTHPPGPKSFTKALIWALERLLKSRVKFTTHELQMEIEKAPGFPKSQHVQVLDRGDPCDQRLVLAPLPPHSSGMNSNGTNQDPPAHQPKEFFDLRFWYLKSPDNKEVAEVANIFKKLILDDKIHANRIAWIRFGDVNRLRNIVDKWRSLPARKSRTTPQSLTLEIPHFDQGHLQSPQTPASHSGSSSMSDNHMEKSEHFRGQNGTPVPQALPQDHKISETEKSNLSSEAVMEANFSNTSVAIPRHSQWVHPGVLLLFTALCFYACTSYL</sequence>
<dbReference type="Proteomes" id="UP000566819">
    <property type="component" value="Unassembled WGS sequence"/>
</dbReference>